<comment type="similarity">
    <text evidence="4">Belongs to the POMC family.</text>
</comment>
<evidence type="ECO:0000256" key="1">
    <source>
        <dbReference type="ARBA" id="ARBA00002965"/>
    </source>
</evidence>
<feature type="compositionally biased region" description="Basic and acidic residues" evidence="10">
    <location>
        <begin position="193"/>
        <end position="202"/>
    </location>
</feature>
<comment type="function">
    <text evidence="1">Stimulates the adrenal glands to release cortisol.</text>
</comment>
<proteinExistence type="inferred from homology"/>
<evidence type="ECO:0000256" key="4">
    <source>
        <dbReference type="ARBA" id="ARBA00005832"/>
    </source>
</evidence>
<feature type="domain" description="Pro-opiomelanocortin/corticotropin ACTH central region" evidence="12">
    <location>
        <begin position="142"/>
        <end position="180"/>
    </location>
</feature>
<dbReference type="PANTHER" id="PTHR11416:SF7">
    <property type="entry name" value="PRO-OPIOMELANOCORTIN"/>
    <property type="match status" value="1"/>
</dbReference>
<evidence type="ECO:0000256" key="8">
    <source>
        <dbReference type="ARBA" id="ARBA00022729"/>
    </source>
</evidence>
<dbReference type="AlphaFoldDB" id="A0AA97JHL1"/>
<sequence length="270" mass="31545">MLNPQWSSLWAILGVLLFHSVGGDHSHCLESDRCRDMDTEAGILECIKACRLDLSAESPVYPGNGHMQPLSENIRKYVMSHFRWNKFGKSNSSGGDLGHKREELSKDPTLDFFPFPLQAQSNWRGDNDLERQDLERQESKRSYAMEHFRWGKPVGRKRRPVRVYPNGVEEESSESYPQEFRRELSMEMDYPEFDSHEEKKNSEAVMSEEEDDLPEEVKKDGTSYKMRHFRWNTPPKDKRYGGFMTSERSHTPLVTLFKNAIIKTAYKKDQ</sequence>
<dbReference type="InterPro" id="IPR001941">
    <property type="entry name" value="PMOC"/>
</dbReference>
<keyword evidence="7" id="KW-0372">Hormone</keyword>
<evidence type="ECO:0000259" key="13">
    <source>
        <dbReference type="SMART" id="SM01364"/>
    </source>
</evidence>
<dbReference type="KEGG" id="emc:129331209"/>
<evidence type="ECO:0000259" key="12">
    <source>
        <dbReference type="SMART" id="SM01363"/>
    </source>
</evidence>
<dbReference type="CTD" id="5443"/>
<comment type="function">
    <text evidence="2">Endogenous opiate.</text>
</comment>
<dbReference type="GO" id="GO:0005615">
    <property type="term" value="C:extracellular space"/>
    <property type="evidence" value="ECO:0007669"/>
    <property type="project" value="TreeGrafter"/>
</dbReference>
<feature type="region of interest" description="Disordered" evidence="10">
    <location>
        <begin position="193"/>
        <end position="221"/>
    </location>
</feature>
<feature type="region of interest" description="Disordered" evidence="10">
    <location>
        <begin position="121"/>
        <end position="140"/>
    </location>
</feature>
<dbReference type="GO" id="GO:0001664">
    <property type="term" value="F:G protein-coupled receptor binding"/>
    <property type="evidence" value="ECO:0007669"/>
    <property type="project" value="TreeGrafter"/>
</dbReference>
<protein>
    <submittedName>
        <fullName evidence="16">Pro-opiomelanocortin</fullName>
    </submittedName>
</protein>
<feature type="compositionally biased region" description="Basic and acidic residues" evidence="10">
    <location>
        <begin position="125"/>
        <end position="140"/>
    </location>
</feature>
<keyword evidence="5" id="KW-0964">Secreted</keyword>
<evidence type="ECO:0000256" key="7">
    <source>
        <dbReference type="ARBA" id="ARBA00022702"/>
    </source>
</evidence>
<dbReference type="GO" id="GO:2000852">
    <property type="term" value="P:regulation of corticosterone secretion"/>
    <property type="evidence" value="ECO:0007669"/>
    <property type="project" value="TreeGrafter"/>
</dbReference>
<evidence type="ECO:0000259" key="14">
    <source>
        <dbReference type="SMART" id="SM01365"/>
    </source>
</evidence>
<evidence type="ECO:0000256" key="9">
    <source>
        <dbReference type="ARBA" id="ARBA00023205"/>
    </source>
</evidence>
<dbReference type="Proteomes" id="UP001190640">
    <property type="component" value="Chromosome 1"/>
</dbReference>
<dbReference type="Pfam" id="PF08384">
    <property type="entry name" value="NPP"/>
    <property type="match status" value="1"/>
</dbReference>
<comment type="subcellular location">
    <subcellularLocation>
        <location evidence="3">Secreted</location>
    </subcellularLocation>
</comment>
<dbReference type="SMART" id="SM01363">
    <property type="entry name" value="ACTH_domain"/>
    <property type="match status" value="2"/>
</dbReference>
<feature type="domain" description="Pro-opiomelanocortin/corticotropin ACTH central region" evidence="12">
    <location>
        <begin position="223"/>
        <end position="261"/>
    </location>
</feature>
<accession>A0AA97JHL1</accession>
<dbReference type="PRINTS" id="PR00383">
    <property type="entry name" value="MELANOCORTIN"/>
</dbReference>
<feature type="chain" id="PRO_5041683944" evidence="11">
    <location>
        <begin position="24"/>
        <end position="270"/>
    </location>
</feature>
<evidence type="ECO:0000313" key="16">
    <source>
        <dbReference type="RefSeq" id="XP_054837606.1"/>
    </source>
</evidence>
<evidence type="ECO:0000256" key="10">
    <source>
        <dbReference type="SAM" id="MobiDB-lite"/>
    </source>
</evidence>
<dbReference type="PANTHER" id="PTHR11416">
    <property type="entry name" value="PRO-OPIOMELANOCORTIN"/>
    <property type="match status" value="1"/>
</dbReference>
<dbReference type="GO" id="GO:0007218">
    <property type="term" value="P:neuropeptide signaling pathway"/>
    <property type="evidence" value="ECO:0007669"/>
    <property type="project" value="UniProtKB-KW"/>
</dbReference>
<evidence type="ECO:0000256" key="3">
    <source>
        <dbReference type="ARBA" id="ARBA00004613"/>
    </source>
</evidence>
<keyword evidence="6" id="KW-0165">Cleavage on pair of basic residues</keyword>
<dbReference type="SMART" id="SM01365">
    <property type="entry name" value="Op_neuropeptide"/>
    <property type="match status" value="1"/>
</dbReference>
<feature type="domain" description="Pro-opiomelanocortin N-terminal" evidence="13">
    <location>
        <begin position="27"/>
        <end position="71"/>
    </location>
</feature>
<organism evidence="15 16">
    <name type="scientific">Eublepharis macularius</name>
    <name type="common">Leopard gecko</name>
    <name type="synonym">Cyrtodactylus macularius</name>
    <dbReference type="NCBI Taxonomy" id="481883"/>
    <lineage>
        <taxon>Eukaryota</taxon>
        <taxon>Metazoa</taxon>
        <taxon>Chordata</taxon>
        <taxon>Craniata</taxon>
        <taxon>Vertebrata</taxon>
        <taxon>Euteleostomi</taxon>
        <taxon>Lepidosauria</taxon>
        <taxon>Squamata</taxon>
        <taxon>Bifurcata</taxon>
        <taxon>Gekkota</taxon>
        <taxon>Eublepharidae</taxon>
        <taxon>Eublepharinae</taxon>
        <taxon>Eublepharis</taxon>
    </lineage>
</organism>
<dbReference type="InterPro" id="IPR013532">
    <property type="entry name" value="Opioid_neuropept"/>
</dbReference>
<name>A0AA97JHL1_EUBMA</name>
<keyword evidence="15" id="KW-1185">Reference proteome</keyword>
<evidence type="ECO:0000313" key="15">
    <source>
        <dbReference type="Proteomes" id="UP001190640"/>
    </source>
</evidence>
<keyword evidence="9" id="KW-0257">Endorphin</keyword>
<evidence type="ECO:0000256" key="2">
    <source>
        <dbReference type="ARBA" id="ARBA00003192"/>
    </source>
</evidence>
<gene>
    <name evidence="16" type="primary">POMC</name>
</gene>
<dbReference type="GO" id="GO:0005179">
    <property type="term" value="F:hormone activity"/>
    <property type="evidence" value="ECO:0007669"/>
    <property type="project" value="UniProtKB-KW"/>
</dbReference>
<dbReference type="RefSeq" id="XP_054837606.1">
    <property type="nucleotide sequence ID" value="XM_054981631.1"/>
</dbReference>
<dbReference type="InterPro" id="IPR050878">
    <property type="entry name" value="POMC-derived_peptides"/>
</dbReference>
<dbReference type="Pfam" id="PF00976">
    <property type="entry name" value="ACTH_domain"/>
    <property type="match status" value="3"/>
</dbReference>
<dbReference type="GO" id="GO:0030141">
    <property type="term" value="C:secretory granule"/>
    <property type="evidence" value="ECO:0007669"/>
    <property type="project" value="TreeGrafter"/>
</dbReference>
<feature type="domain" description="Opiodes neuropeptide" evidence="14">
    <location>
        <begin position="240"/>
        <end position="268"/>
    </location>
</feature>
<dbReference type="InterPro" id="IPR013531">
    <property type="entry name" value="Mcrtin_ACTH_cent"/>
</dbReference>
<keyword evidence="8 11" id="KW-0732">Signal</keyword>
<dbReference type="Pfam" id="PF08035">
    <property type="entry name" value="Op_neuropeptide"/>
    <property type="match status" value="1"/>
</dbReference>
<dbReference type="GeneID" id="129331209"/>
<evidence type="ECO:0000256" key="6">
    <source>
        <dbReference type="ARBA" id="ARBA00022685"/>
    </source>
</evidence>
<feature type="signal peptide" evidence="11">
    <location>
        <begin position="1"/>
        <end position="23"/>
    </location>
</feature>
<evidence type="ECO:0000256" key="5">
    <source>
        <dbReference type="ARBA" id="ARBA00022525"/>
    </source>
</evidence>
<dbReference type="InterPro" id="IPR013593">
    <property type="entry name" value="Melanocortin_N"/>
</dbReference>
<reference evidence="16" key="1">
    <citation type="submission" date="2025-08" db="UniProtKB">
        <authorList>
            <consortium name="RefSeq"/>
        </authorList>
    </citation>
    <scope>IDENTIFICATION</scope>
    <source>
        <tissue evidence="16">Blood</tissue>
    </source>
</reference>
<evidence type="ECO:0000256" key="11">
    <source>
        <dbReference type="SAM" id="SignalP"/>
    </source>
</evidence>
<dbReference type="SMART" id="SM01364">
    <property type="entry name" value="NPP"/>
    <property type="match status" value="1"/>
</dbReference>